<dbReference type="PROSITE" id="PS51900">
    <property type="entry name" value="CB"/>
    <property type="match status" value="1"/>
</dbReference>
<dbReference type="InterPro" id="IPR011931">
    <property type="entry name" value="Recomb_XerC"/>
</dbReference>
<dbReference type="InterPro" id="IPR011010">
    <property type="entry name" value="DNA_brk_join_enz"/>
</dbReference>
<evidence type="ECO:0000256" key="2">
    <source>
        <dbReference type="ARBA" id="ARBA00006657"/>
    </source>
</evidence>
<feature type="active site" evidence="10">
    <location>
        <position position="148"/>
    </location>
</feature>
<gene>
    <name evidence="10" type="primary">xerC</name>
    <name evidence="14" type="ORF">AZI98_11405</name>
</gene>
<keyword evidence="9 10" id="KW-0131">Cell cycle</keyword>
<evidence type="ECO:0000256" key="4">
    <source>
        <dbReference type="ARBA" id="ARBA00022618"/>
    </source>
</evidence>
<dbReference type="Pfam" id="PF02899">
    <property type="entry name" value="Phage_int_SAM_1"/>
    <property type="match status" value="1"/>
</dbReference>
<dbReference type="InterPro" id="IPR004107">
    <property type="entry name" value="Integrase_SAM-like_N"/>
</dbReference>
<accession>A0A165X6A9</accession>
<feature type="active site" evidence="10">
    <location>
        <position position="246"/>
    </location>
</feature>
<evidence type="ECO:0000313" key="15">
    <source>
        <dbReference type="Proteomes" id="UP000076476"/>
    </source>
</evidence>
<keyword evidence="5 10" id="KW-0159">Chromosome partition</keyword>
<feature type="active site" description="O-(3'-phospho-DNA)-tyrosine intermediate" evidence="10">
    <location>
        <position position="281"/>
    </location>
</feature>
<feature type="active site" evidence="10">
    <location>
        <position position="172"/>
    </location>
</feature>
<dbReference type="STRING" id="33936.AZI98_11405"/>
<dbReference type="NCBIfam" id="TIGR02224">
    <property type="entry name" value="recomb_XerC"/>
    <property type="match status" value="1"/>
</dbReference>
<dbReference type="GO" id="GO:0009037">
    <property type="term" value="F:tyrosine-based site-specific recombinase activity"/>
    <property type="evidence" value="ECO:0007669"/>
    <property type="project" value="UniProtKB-UniRule"/>
</dbReference>
<reference evidence="14 15" key="1">
    <citation type="submission" date="2016-04" db="EMBL/GenBank/DDBJ databases">
        <title>Draft genome sequence of Aeribacillus pallidus 8m3 from petroleum reservoir.</title>
        <authorList>
            <person name="Poltaraus A.B."/>
            <person name="Nazina T.N."/>
            <person name="Tourova T.P."/>
            <person name="Malakho S.M."/>
            <person name="Korshunova A.V."/>
            <person name="Sokolova D.S."/>
        </authorList>
    </citation>
    <scope>NUCLEOTIDE SEQUENCE [LARGE SCALE GENOMIC DNA]</scope>
    <source>
        <strain evidence="14 15">8m3</strain>
    </source>
</reference>
<protein>
    <recommendedName>
        <fullName evidence="10 11">Tyrosine recombinase XerC</fullName>
    </recommendedName>
</protein>
<dbReference type="GO" id="GO:0005737">
    <property type="term" value="C:cytoplasm"/>
    <property type="evidence" value="ECO:0007669"/>
    <property type="project" value="UniProtKB-SubCell"/>
</dbReference>
<dbReference type="GO" id="GO:0051301">
    <property type="term" value="P:cell division"/>
    <property type="evidence" value="ECO:0007669"/>
    <property type="project" value="UniProtKB-UniRule"/>
</dbReference>
<feature type="active site" evidence="10">
    <location>
        <position position="249"/>
    </location>
</feature>
<dbReference type="InterPro" id="IPR013762">
    <property type="entry name" value="Integrase-like_cat_sf"/>
</dbReference>
<dbReference type="InterPro" id="IPR010998">
    <property type="entry name" value="Integrase_recombinase_N"/>
</dbReference>
<dbReference type="InterPro" id="IPR023009">
    <property type="entry name" value="Tyrosine_recombinase_XerC/XerD"/>
</dbReference>
<dbReference type="GO" id="GO:0006313">
    <property type="term" value="P:DNA transposition"/>
    <property type="evidence" value="ECO:0007669"/>
    <property type="project" value="UniProtKB-UniRule"/>
</dbReference>
<dbReference type="GO" id="GO:0003677">
    <property type="term" value="F:DNA binding"/>
    <property type="evidence" value="ECO:0007669"/>
    <property type="project" value="UniProtKB-UniRule"/>
</dbReference>
<dbReference type="Gene3D" id="1.10.150.130">
    <property type="match status" value="1"/>
</dbReference>
<comment type="function">
    <text evidence="10">Site-specific tyrosine recombinase, which acts by catalyzing the cutting and rejoining of the recombining DNA molecules. The XerC-XerD complex is essential to convert dimers of the bacterial chromosome into monomers to permit their segregation at cell division. It also contributes to the segregational stability of plasmids.</text>
</comment>
<keyword evidence="8 10" id="KW-0233">DNA recombination</keyword>
<dbReference type="Pfam" id="PF00589">
    <property type="entry name" value="Phage_integrase"/>
    <property type="match status" value="1"/>
</dbReference>
<name>A0A165X6A9_9BACI</name>
<keyword evidence="7 10" id="KW-0238">DNA-binding</keyword>
<evidence type="ECO:0000256" key="7">
    <source>
        <dbReference type="ARBA" id="ARBA00023125"/>
    </source>
</evidence>
<evidence type="ECO:0000313" key="14">
    <source>
        <dbReference type="EMBL" id="KZN95678.1"/>
    </source>
</evidence>
<dbReference type="PANTHER" id="PTHR30349:SF77">
    <property type="entry name" value="TYROSINE RECOMBINASE XERC"/>
    <property type="match status" value="1"/>
</dbReference>
<organism evidence="14 15">
    <name type="scientific">Aeribacillus pallidus</name>
    <dbReference type="NCBI Taxonomy" id="33936"/>
    <lineage>
        <taxon>Bacteria</taxon>
        <taxon>Bacillati</taxon>
        <taxon>Bacillota</taxon>
        <taxon>Bacilli</taxon>
        <taxon>Bacillales</taxon>
        <taxon>Bacillaceae</taxon>
        <taxon>Aeribacillus</taxon>
    </lineage>
</organism>
<dbReference type="Gene3D" id="1.10.443.10">
    <property type="entry name" value="Intergrase catalytic core"/>
    <property type="match status" value="1"/>
</dbReference>
<dbReference type="EMBL" id="LWBR01000035">
    <property type="protein sequence ID" value="KZN95678.1"/>
    <property type="molecule type" value="Genomic_DNA"/>
</dbReference>
<dbReference type="RefSeq" id="WP_063388414.1">
    <property type="nucleotide sequence ID" value="NZ_LWBR01000035.1"/>
</dbReference>
<dbReference type="InterPro" id="IPR002104">
    <property type="entry name" value="Integrase_catalytic"/>
</dbReference>
<dbReference type="HAMAP" id="MF_01808">
    <property type="entry name" value="Recomb_XerC_XerD"/>
    <property type="match status" value="1"/>
</dbReference>
<comment type="subcellular location">
    <subcellularLocation>
        <location evidence="1 10">Cytoplasm</location>
    </subcellularLocation>
</comment>
<keyword evidence="4 10" id="KW-0132">Cell division</keyword>
<evidence type="ECO:0000256" key="9">
    <source>
        <dbReference type="ARBA" id="ARBA00023306"/>
    </source>
</evidence>
<evidence type="ECO:0000256" key="11">
    <source>
        <dbReference type="NCBIfam" id="TIGR02224"/>
    </source>
</evidence>
<sequence>MENVKNYLNLFIEYLQIEKNYSQYTIVNYLHDLNDFFSFMEKEGLERLDDVQYSDIRIFLTDLSKKYSKTSISRKISSIRTFYHFLLREKYVTDNPFSLVSLPKQKKAIPRFLFDEELEMLFSISDLNDPLGQRNQLILEFLYGTGIRVSELCQIRLEDLDFSIETILVNGKGNKQRYVPFGSYARQAAERYIHDGRSKLMKNQSGQDHRFLFVNHRGKPLTARGVRYILKQLIDASAKNLHLHPHMFRHTFATHLLNAGADLRSVQELLGHVHLSSTQIYTHVSKDHLKNVYMAYHPRAKDS</sequence>
<dbReference type="NCBIfam" id="NF040815">
    <property type="entry name" value="recomb_XerA_Arch"/>
    <property type="match status" value="1"/>
</dbReference>
<feature type="domain" description="Core-binding (CB)" evidence="13">
    <location>
        <begin position="2"/>
        <end position="87"/>
    </location>
</feature>
<proteinExistence type="inferred from homology"/>
<comment type="similarity">
    <text evidence="2 10">Belongs to the 'phage' integrase family. XerC subfamily.</text>
</comment>
<evidence type="ECO:0000256" key="10">
    <source>
        <dbReference type="HAMAP-Rule" id="MF_01808"/>
    </source>
</evidence>
<dbReference type="CDD" id="cd00798">
    <property type="entry name" value="INT_XerDC_C"/>
    <property type="match status" value="1"/>
</dbReference>
<evidence type="ECO:0000256" key="5">
    <source>
        <dbReference type="ARBA" id="ARBA00022829"/>
    </source>
</evidence>
<dbReference type="SUPFAM" id="SSF56349">
    <property type="entry name" value="DNA breaking-rejoining enzymes"/>
    <property type="match status" value="1"/>
</dbReference>
<keyword evidence="6 10" id="KW-0229">DNA integration</keyword>
<comment type="caution">
    <text evidence="14">The sequence shown here is derived from an EMBL/GenBank/DDBJ whole genome shotgun (WGS) entry which is preliminary data.</text>
</comment>
<dbReference type="OrthoDB" id="9801717at2"/>
<dbReference type="NCBIfam" id="NF001399">
    <property type="entry name" value="PRK00283.1"/>
    <property type="match status" value="1"/>
</dbReference>
<evidence type="ECO:0000256" key="8">
    <source>
        <dbReference type="ARBA" id="ARBA00023172"/>
    </source>
</evidence>
<keyword evidence="15" id="KW-1185">Reference proteome</keyword>
<dbReference type="AlphaFoldDB" id="A0A165X6A9"/>
<evidence type="ECO:0000259" key="12">
    <source>
        <dbReference type="PROSITE" id="PS51898"/>
    </source>
</evidence>
<dbReference type="InterPro" id="IPR050090">
    <property type="entry name" value="Tyrosine_recombinase_XerCD"/>
</dbReference>
<evidence type="ECO:0000259" key="13">
    <source>
        <dbReference type="PROSITE" id="PS51900"/>
    </source>
</evidence>
<evidence type="ECO:0000256" key="6">
    <source>
        <dbReference type="ARBA" id="ARBA00022908"/>
    </source>
</evidence>
<keyword evidence="3 10" id="KW-0963">Cytoplasm</keyword>
<dbReference type="InterPro" id="IPR044068">
    <property type="entry name" value="CB"/>
</dbReference>
<comment type="subunit">
    <text evidence="10">Forms a cyclic heterotetrameric complex composed of two molecules of XerC and two molecules of XerD.</text>
</comment>
<dbReference type="GO" id="GO:0007059">
    <property type="term" value="P:chromosome segregation"/>
    <property type="evidence" value="ECO:0007669"/>
    <property type="project" value="UniProtKB-UniRule"/>
</dbReference>
<dbReference type="PANTHER" id="PTHR30349">
    <property type="entry name" value="PHAGE INTEGRASE-RELATED"/>
    <property type="match status" value="1"/>
</dbReference>
<feature type="active site" evidence="10">
    <location>
        <position position="272"/>
    </location>
</feature>
<evidence type="ECO:0000256" key="1">
    <source>
        <dbReference type="ARBA" id="ARBA00004496"/>
    </source>
</evidence>
<evidence type="ECO:0000256" key="3">
    <source>
        <dbReference type="ARBA" id="ARBA00022490"/>
    </source>
</evidence>
<dbReference type="PROSITE" id="PS51898">
    <property type="entry name" value="TYR_RECOMBINASE"/>
    <property type="match status" value="1"/>
</dbReference>
<dbReference type="Proteomes" id="UP000076476">
    <property type="component" value="Unassembled WGS sequence"/>
</dbReference>
<feature type="domain" description="Tyr recombinase" evidence="12">
    <location>
        <begin position="108"/>
        <end position="294"/>
    </location>
</feature>